<dbReference type="InterPro" id="IPR053260">
    <property type="entry name" value="hnRNP"/>
</dbReference>
<dbReference type="Proteomes" id="UP001279734">
    <property type="component" value="Unassembled WGS sequence"/>
</dbReference>
<accession>A0AAD3XWN6</accession>
<feature type="compositionally biased region" description="Low complexity" evidence="1">
    <location>
        <begin position="16"/>
        <end position="25"/>
    </location>
</feature>
<evidence type="ECO:0000313" key="2">
    <source>
        <dbReference type="EMBL" id="GMH18886.1"/>
    </source>
</evidence>
<name>A0AAD3XWN6_NEPGR</name>
<evidence type="ECO:0000313" key="3">
    <source>
        <dbReference type="Proteomes" id="UP001279734"/>
    </source>
</evidence>
<evidence type="ECO:0000256" key="1">
    <source>
        <dbReference type="SAM" id="MobiDB-lite"/>
    </source>
</evidence>
<dbReference type="PANTHER" id="PTHR48035">
    <property type="entry name" value="HETEROGENEOUS NUCLEAR RIBONUCLEOPROTEIN 1"/>
    <property type="match status" value="1"/>
</dbReference>
<feature type="region of interest" description="Disordered" evidence="1">
    <location>
        <begin position="16"/>
        <end position="44"/>
    </location>
</feature>
<dbReference type="EMBL" id="BSYO01000019">
    <property type="protein sequence ID" value="GMH18886.1"/>
    <property type="molecule type" value="Genomic_DNA"/>
</dbReference>
<feature type="compositionally biased region" description="Polar residues" evidence="1">
    <location>
        <begin position="159"/>
        <end position="173"/>
    </location>
</feature>
<protein>
    <submittedName>
        <fullName evidence="2">Uncharacterized protein</fullName>
    </submittedName>
</protein>
<keyword evidence="3" id="KW-1185">Reference proteome</keyword>
<feature type="region of interest" description="Disordered" evidence="1">
    <location>
        <begin position="150"/>
        <end position="178"/>
    </location>
</feature>
<proteinExistence type="predicted"/>
<dbReference type="PANTHER" id="PTHR48035:SF2">
    <property type="entry name" value="RNA-BINDING REGION RNP-1 DOMAIN-CONTAINING PROTEIN"/>
    <property type="match status" value="1"/>
</dbReference>
<reference evidence="2" key="1">
    <citation type="submission" date="2023-05" db="EMBL/GenBank/DDBJ databases">
        <title>Nepenthes gracilis genome sequencing.</title>
        <authorList>
            <person name="Fukushima K."/>
        </authorList>
    </citation>
    <scope>NUCLEOTIDE SEQUENCE</scope>
    <source>
        <strain evidence="2">SING2019-196</strain>
    </source>
</reference>
<sequence>MGYGGYGGANPGYGSPAGAAYGNPNVPNAGYANGPPGATRSSWVTQTPSGYGAVSYGNAGAWGAAGPVGGGPVSGPVGQSPGGGSGYGNQGYGYGGDGSYGSQGGFGNVGRSAGSGQGGNAFGGGAGVEMQGNSGGYMGSGYGDVTGQSGYGSEAWRSDPSQASGNYGTPQASGTHGAQAGYGGGYGGTHTRQAQQQCILLIWPWNCFGHEVCSGTGEMLDSKVQRGVFINMLWSLSWNCSDETMNFWDWAIISVGMASKSIRAVLERQREAEEAETLTVRYGVCRVGYDLVPVSVLASFEAIIGGCLWVRLKSAPSADAGFCQVRSAILSAAAVPNEMLVGLVHSWLSTVYSASIAPRALKEAVYAGTRCEETVDAWRPRKMNAVGRRYVCQMSWRINRGGDRRAARRNDLLWKASHCPRAFFSFSSCVATSMEMSSSSSGSESSSEEAEIETHTSGIPGVTAAGAAAAEGCHSKATVVGPLRFSRAPPGFEREEMSASSQNCRSKRTNPLLHQVVRAVEGIEARV</sequence>
<organism evidence="2 3">
    <name type="scientific">Nepenthes gracilis</name>
    <name type="common">Slender pitcher plant</name>
    <dbReference type="NCBI Taxonomy" id="150966"/>
    <lineage>
        <taxon>Eukaryota</taxon>
        <taxon>Viridiplantae</taxon>
        <taxon>Streptophyta</taxon>
        <taxon>Embryophyta</taxon>
        <taxon>Tracheophyta</taxon>
        <taxon>Spermatophyta</taxon>
        <taxon>Magnoliopsida</taxon>
        <taxon>eudicotyledons</taxon>
        <taxon>Gunneridae</taxon>
        <taxon>Pentapetalae</taxon>
        <taxon>Caryophyllales</taxon>
        <taxon>Nepenthaceae</taxon>
        <taxon>Nepenthes</taxon>
    </lineage>
</organism>
<dbReference type="AlphaFoldDB" id="A0AAD3XWN6"/>
<comment type="caution">
    <text evidence="2">The sequence shown here is derived from an EMBL/GenBank/DDBJ whole genome shotgun (WGS) entry which is preliminary data.</text>
</comment>
<gene>
    <name evidence="2" type="ORF">Nepgr_020727</name>
</gene>